<feature type="domain" description="DUF8212" evidence="2">
    <location>
        <begin position="231"/>
        <end position="257"/>
    </location>
</feature>
<dbReference type="Pfam" id="PF06985">
    <property type="entry name" value="HET"/>
    <property type="match status" value="1"/>
</dbReference>
<protein>
    <submittedName>
        <fullName evidence="3">Heterokaryon incompatibility protein-domain-containing protein</fullName>
    </submittedName>
</protein>
<evidence type="ECO:0000313" key="4">
    <source>
        <dbReference type="Proteomes" id="UP001239445"/>
    </source>
</evidence>
<accession>A0AAJ0B6L9</accession>
<evidence type="ECO:0000259" key="2">
    <source>
        <dbReference type="Pfam" id="PF26640"/>
    </source>
</evidence>
<dbReference type="AlphaFoldDB" id="A0AAJ0B6L9"/>
<proteinExistence type="predicted"/>
<gene>
    <name evidence="3" type="ORF">QBC47DRAFT_424797</name>
</gene>
<dbReference type="PANTHER" id="PTHR10622:SF12">
    <property type="entry name" value="HET DOMAIN-CONTAINING PROTEIN"/>
    <property type="match status" value="1"/>
</dbReference>
<feature type="domain" description="Heterokaryon incompatibility" evidence="1">
    <location>
        <begin position="22"/>
        <end position="106"/>
    </location>
</feature>
<name>A0AAJ0B6L9_9PEZI</name>
<evidence type="ECO:0000259" key="1">
    <source>
        <dbReference type="Pfam" id="PF06985"/>
    </source>
</evidence>
<reference evidence="3" key="1">
    <citation type="submission" date="2023-06" db="EMBL/GenBank/DDBJ databases">
        <title>Genome-scale phylogeny and comparative genomics of the fungal order Sordariales.</title>
        <authorList>
            <consortium name="Lawrence Berkeley National Laboratory"/>
            <person name="Hensen N."/>
            <person name="Bonometti L."/>
            <person name="Westerberg I."/>
            <person name="Brannstrom I.O."/>
            <person name="Guillou S."/>
            <person name="Cros-Aarteil S."/>
            <person name="Calhoun S."/>
            <person name="Haridas S."/>
            <person name="Kuo A."/>
            <person name="Mondo S."/>
            <person name="Pangilinan J."/>
            <person name="Riley R."/>
            <person name="Labutti K."/>
            <person name="Andreopoulos B."/>
            <person name="Lipzen A."/>
            <person name="Chen C."/>
            <person name="Yanf M."/>
            <person name="Daum C."/>
            <person name="Ng V."/>
            <person name="Clum A."/>
            <person name="Steindorff A."/>
            <person name="Ohm R."/>
            <person name="Martin F."/>
            <person name="Silar P."/>
            <person name="Natvig D."/>
            <person name="Lalanne C."/>
            <person name="Gautier V."/>
            <person name="Ament-Velasquez S.L."/>
            <person name="Kruys A."/>
            <person name="Hutchinson M.I."/>
            <person name="Powell A.J."/>
            <person name="Barry K."/>
            <person name="Miller A.N."/>
            <person name="Grigoriev I.V."/>
            <person name="Debuchy R."/>
            <person name="Gladieux P."/>
            <person name="Thoren M.H."/>
            <person name="Johannesson H."/>
        </authorList>
    </citation>
    <scope>NUCLEOTIDE SEQUENCE</scope>
    <source>
        <strain evidence="3">PSN4</strain>
    </source>
</reference>
<comment type="caution">
    <text evidence="3">The sequence shown here is derived from an EMBL/GenBank/DDBJ whole genome shotgun (WGS) entry which is preliminary data.</text>
</comment>
<dbReference type="Pfam" id="PF26640">
    <property type="entry name" value="DUF8212"/>
    <property type="match status" value="1"/>
</dbReference>
<evidence type="ECO:0000313" key="3">
    <source>
        <dbReference type="EMBL" id="KAK1752641.1"/>
    </source>
</evidence>
<dbReference type="Proteomes" id="UP001239445">
    <property type="component" value="Unassembled WGS sequence"/>
</dbReference>
<keyword evidence="4" id="KW-1185">Reference proteome</keyword>
<dbReference type="PANTHER" id="PTHR10622">
    <property type="entry name" value="HET DOMAIN-CONTAINING PROTEIN"/>
    <property type="match status" value="1"/>
</dbReference>
<sequence>MWLIDTETLALQHFVFEKAPRYAILSHTWGDQEVSLAEFQHLDDATKAKAGFSKIEKTCWLAKQEGIRYAWVDTCCIDKSSSAELSESINSMFAYYHNSTICYAYIFDWPTDTREAAIISNRDLSQCRWFTRGWTLQELIAPREVRFYDATWTPRGHKSDPSLVFRLSILTGIPIEVLQTGGGVSLSGIPVAQRMSWASGRETTRTEDMAYCLLGIFQINIPLLYGEGQGAFRRLQEEIIRSSTDLSIFAWKEPSSGWPGIRPFRPSVSRIFANHPRLFTDLGRCSLLKSPLFSPPEITATNRGLRFHGRFFELPKSRVSSFAGSRTESNDLCSSRDIFSGFVVCY</sequence>
<dbReference type="EMBL" id="MU839839">
    <property type="protein sequence ID" value="KAK1752641.1"/>
    <property type="molecule type" value="Genomic_DNA"/>
</dbReference>
<organism evidence="3 4">
    <name type="scientific">Echria macrotheca</name>
    <dbReference type="NCBI Taxonomy" id="438768"/>
    <lineage>
        <taxon>Eukaryota</taxon>
        <taxon>Fungi</taxon>
        <taxon>Dikarya</taxon>
        <taxon>Ascomycota</taxon>
        <taxon>Pezizomycotina</taxon>
        <taxon>Sordariomycetes</taxon>
        <taxon>Sordariomycetidae</taxon>
        <taxon>Sordariales</taxon>
        <taxon>Schizotheciaceae</taxon>
        <taxon>Echria</taxon>
    </lineage>
</organism>
<dbReference type="InterPro" id="IPR010730">
    <property type="entry name" value="HET"/>
</dbReference>
<dbReference type="InterPro" id="IPR058525">
    <property type="entry name" value="DUF8212"/>
</dbReference>